<dbReference type="GO" id="GO:0003677">
    <property type="term" value="F:DNA binding"/>
    <property type="evidence" value="ECO:0007669"/>
    <property type="project" value="InterPro"/>
</dbReference>
<dbReference type="EMBL" id="CAXIPU020000424">
    <property type="protein sequence ID" value="CAL1671772.1"/>
    <property type="molecule type" value="Genomic_DNA"/>
</dbReference>
<accession>A0AAV2MX11</accession>
<evidence type="ECO:0000256" key="3">
    <source>
        <dbReference type="ARBA" id="ARBA00022833"/>
    </source>
</evidence>
<keyword evidence="1" id="KW-0479">Metal-binding</keyword>
<protein>
    <recommendedName>
        <fullName evidence="5">BED-type domain-containing protein</fullName>
    </recommendedName>
</protein>
<evidence type="ECO:0000313" key="6">
    <source>
        <dbReference type="EMBL" id="CAL1671772.1"/>
    </source>
</evidence>
<feature type="domain" description="BED-type" evidence="5">
    <location>
        <begin position="6"/>
        <end position="50"/>
    </location>
</feature>
<evidence type="ECO:0000256" key="1">
    <source>
        <dbReference type="ARBA" id="ARBA00022723"/>
    </source>
</evidence>
<dbReference type="InterPro" id="IPR036236">
    <property type="entry name" value="Znf_C2H2_sf"/>
</dbReference>
<gene>
    <name evidence="6" type="ORF">LPLAT_LOCUS5196</name>
</gene>
<comment type="caution">
    <text evidence="6">The sequence shown here is derived from an EMBL/GenBank/DDBJ whole genome shotgun (WGS) entry which is preliminary data.</text>
</comment>
<evidence type="ECO:0000313" key="7">
    <source>
        <dbReference type="Proteomes" id="UP001497644"/>
    </source>
</evidence>
<keyword evidence="3" id="KW-0862">Zinc</keyword>
<organism evidence="6 7">
    <name type="scientific">Lasius platythorax</name>
    <dbReference type="NCBI Taxonomy" id="488582"/>
    <lineage>
        <taxon>Eukaryota</taxon>
        <taxon>Metazoa</taxon>
        <taxon>Ecdysozoa</taxon>
        <taxon>Arthropoda</taxon>
        <taxon>Hexapoda</taxon>
        <taxon>Insecta</taxon>
        <taxon>Pterygota</taxon>
        <taxon>Neoptera</taxon>
        <taxon>Endopterygota</taxon>
        <taxon>Hymenoptera</taxon>
        <taxon>Apocrita</taxon>
        <taxon>Aculeata</taxon>
        <taxon>Formicoidea</taxon>
        <taxon>Formicidae</taxon>
        <taxon>Formicinae</taxon>
        <taxon>Lasius</taxon>
        <taxon>Lasius</taxon>
    </lineage>
</organism>
<dbReference type="SUPFAM" id="SSF57667">
    <property type="entry name" value="beta-beta-alpha zinc fingers"/>
    <property type="match status" value="1"/>
</dbReference>
<proteinExistence type="predicted"/>
<dbReference type="InterPro" id="IPR003656">
    <property type="entry name" value="Znf_BED"/>
</dbReference>
<evidence type="ECO:0000256" key="2">
    <source>
        <dbReference type="ARBA" id="ARBA00022771"/>
    </source>
</evidence>
<evidence type="ECO:0000259" key="5">
    <source>
        <dbReference type="PROSITE" id="PS50808"/>
    </source>
</evidence>
<dbReference type="PROSITE" id="PS50808">
    <property type="entry name" value="ZF_BED"/>
    <property type="match status" value="1"/>
</dbReference>
<reference evidence="6" key="1">
    <citation type="submission" date="2024-04" db="EMBL/GenBank/DDBJ databases">
        <authorList>
            <consortium name="Molecular Ecology Group"/>
        </authorList>
    </citation>
    <scope>NUCLEOTIDE SEQUENCE</scope>
</reference>
<sequence length="81" mass="9327">MSLHKRHKSEIWNHYEEAPNNKAKYSYCRQLISTTGGSTGNLLRHMKTKHVGILVSRQTTLTICSQTQSNENAILSNREKR</sequence>
<dbReference type="Proteomes" id="UP001497644">
    <property type="component" value="Unassembled WGS sequence"/>
</dbReference>
<dbReference type="GO" id="GO:0008270">
    <property type="term" value="F:zinc ion binding"/>
    <property type="evidence" value="ECO:0007669"/>
    <property type="project" value="UniProtKB-KW"/>
</dbReference>
<dbReference type="AlphaFoldDB" id="A0AAV2MX11"/>
<dbReference type="SMART" id="SM00614">
    <property type="entry name" value="ZnF_BED"/>
    <property type="match status" value="1"/>
</dbReference>
<dbReference type="Pfam" id="PF02892">
    <property type="entry name" value="zf-BED"/>
    <property type="match status" value="1"/>
</dbReference>
<name>A0AAV2MX11_9HYME</name>
<keyword evidence="7" id="KW-1185">Reference proteome</keyword>
<evidence type="ECO:0000256" key="4">
    <source>
        <dbReference type="PROSITE-ProRule" id="PRU00027"/>
    </source>
</evidence>
<keyword evidence="2 4" id="KW-0863">Zinc-finger</keyword>